<organism evidence="3">
    <name type="scientific">Haemonchus placei</name>
    <name type="common">Barber's pole worm</name>
    <dbReference type="NCBI Taxonomy" id="6290"/>
    <lineage>
        <taxon>Eukaryota</taxon>
        <taxon>Metazoa</taxon>
        <taxon>Ecdysozoa</taxon>
        <taxon>Nematoda</taxon>
        <taxon>Chromadorea</taxon>
        <taxon>Rhabditida</taxon>
        <taxon>Rhabditina</taxon>
        <taxon>Rhabditomorpha</taxon>
        <taxon>Strongyloidea</taxon>
        <taxon>Trichostrongylidae</taxon>
        <taxon>Haemonchus</taxon>
    </lineage>
</organism>
<dbReference type="WBParaSite" id="HPLM_0002192701-mRNA-1">
    <property type="protein sequence ID" value="HPLM_0002192701-mRNA-1"/>
    <property type="gene ID" value="HPLM_0002192701"/>
</dbReference>
<dbReference type="Proteomes" id="UP000268014">
    <property type="component" value="Unassembled WGS sequence"/>
</dbReference>
<dbReference type="EMBL" id="UZAF01024650">
    <property type="protein sequence ID" value="VDO93991.1"/>
    <property type="molecule type" value="Genomic_DNA"/>
</dbReference>
<proteinExistence type="predicted"/>
<protein>
    <submittedName>
        <fullName evidence="3">Secreted protein</fullName>
    </submittedName>
</protein>
<gene>
    <name evidence="1" type="ORF">HPLM_LOCUS21916</name>
</gene>
<evidence type="ECO:0000313" key="3">
    <source>
        <dbReference type="WBParaSite" id="HPLM_0002192701-mRNA-1"/>
    </source>
</evidence>
<sequence>MLRRAWRAGGIIAIAGGSFLLGARYGNECPLRSAQAATAVSVSQFSDVLCLISFNDSDPLLNLGREDET</sequence>
<evidence type="ECO:0000313" key="1">
    <source>
        <dbReference type="EMBL" id="VDO93991.1"/>
    </source>
</evidence>
<dbReference type="AlphaFoldDB" id="A0A0N4XC32"/>
<reference evidence="3" key="1">
    <citation type="submission" date="2017-02" db="UniProtKB">
        <authorList>
            <consortium name="WormBaseParasite"/>
        </authorList>
    </citation>
    <scope>IDENTIFICATION</scope>
</reference>
<evidence type="ECO:0000313" key="2">
    <source>
        <dbReference type="Proteomes" id="UP000268014"/>
    </source>
</evidence>
<keyword evidence="2" id="KW-1185">Reference proteome</keyword>
<name>A0A0N4XC32_HAEPC</name>
<accession>A0A0N4XC32</accession>
<reference evidence="1 2" key="2">
    <citation type="submission" date="2018-11" db="EMBL/GenBank/DDBJ databases">
        <authorList>
            <consortium name="Pathogen Informatics"/>
        </authorList>
    </citation>
    <scope>NUCLEOTIDE SEQUENCE [LARGE SCALE GENOMIC DNA]</scope>
    <source>
        <strain evidence="1 2">MHpl1</strain>
    </source>
</reference>